<feature type="compositionally biased region" description="Low complexity" evidence="1">
    <location>
        <begin position="44"/>
        <end position="59"/>
    </location>
</feature>
<evidence type="ECO:0000313" key="3">
    <source>
        <dbReference type="Proteomes" id="UP000318437"/>
    </source>
</evidence>
<keyword evidence="3" id="KW-1185">Reference proteome</keyword>
<dbReference type="AlphaFoldDB" id="A0A5C6D3B7"/>
<name>A0A5C6D3B7_9BACT</name>
<dbReference type="Proteomes" id="UP000318437">
    <property type="component" value="Unassembled WGS sequence"/>
</dbReference>
<feature type="region of interest" description="Disordered" evidence="1">
    <location>
        <begin position="40"/>
        <end position="69"/>
    </location>
</feature>
<accession>A0A5C6D3B7</accession>
<sequence length="69" mass="7996">MQNRCAILVSNCSVKELLHNNFDLFRYILELFEQEERETTEANSSVSSVYSSHSLQVSSWEDQPRQTIG</sequence>
<dbReference type="EMBL" id="SJPS01000001">
    <property type="protein sequence ID" value="TWU30354.1"/>
    <property type="molecule type" value="Genomic_DNA"/>
</dbReference>
<evidence type="ECO:0000313" key="2">
    <source>
        <dbReference type="EMBL" id="TWU30354.1"/>
    </source>
</evidence>
<protein>
    <submittedName>
        <fullName evidence="2">Uncharacterized protein</fullName>
    </submittedName>
</protein>
<proteinExistence type="predicted"/>
<reference evidence="2 3" key="1">
    <citation type="submission" date="2019-02" db="EMBL/GenBank/DDBJ databases">
        <title>Deep-cultivation of Planctomycetes and their phenomic and genomic characterization uncovers novel biology.</title>
        <authorList>
            <person name="Wiegand S."/>
            <person name="Jogler M."/>
            <person name="Boedeker C."/>
            <person name="Pinto D."/>
            <person name="Vollmers J."/>
            <person name="Rivas-Marin E."/>
            <person name="Kohn T."/>
            <person name="Peeters S.H."/>
            <person name="Heuer A."/>
            <person name="Rast P."/>
            <person name="Oberbeckmann S."/>
            <person name="Bunk B."/>
            <person name="Jeske O."/>
            <person name="Meyerdierks A."/>
            <person name="Storesund J.E."/>
            <person name="Kallscheuer N."/>
            <person name="Luecker S."/>
            <person name="Lage O.M."/>
            <person name="Pohl T."/>
            <person name="Merkel B.J."/>
            <person name="Hornburger P."/>
            <person name="Mueller R.-W."/>
            <person name="Bruemmer F."/>
            <person name="Labrenz M."/>
            <person name="Spormann A.M."/>
            <person name="Op Den Camp H."/>
            <person name="Overmann J."/>
            <person name="Amann R."/>
            <person name="Jetten M.S.M."/>
            <person name="Mascher T."/>
            <person name="Medema M.H."/>
            <person name="Devos D.P."/>
            <person name="Kaster A.-K."/>
            <person name="Ovreas L."/>
            <person name="Rohde M."/>
            <person name="Galperin M.Y."/>
            <person name="Jogler C."/>
        </authorList>
    </citation>
    <scope>NUCLEOTIDE SEQUENCE [LARGE SCALE GENOMIC DNA]</scope>
    <source>
        <strain evidence="2 3">Pla144</strain>
    </source>
</reference>
<evidence type="ECO:0000256" key="1">
    <source>
        <dbReference type="SAM" id="MobiDB-lite"/>
    </source>
</evidence>
<comment type="caution">
    <text evidence="2">The sequence shown here is derived from an EMBL/GenBank/DDBJ whole genome shotgun (WGS) entry which is preliminary data.</text>
</comment>
<gene>
    <name evidence="2" type="ORF">Pla144_11400</name>
</gene>
<organism evidence="2 3">
    <name type="scientific">Bythopirellula polymerisocia</name>
    <dbReference type="NCBI Taxonomy" id="2528003"/>
    <lineage>
        <taxon>Bacteria</taxon>
        <taxon>Pseudomonadati</taxon>
        <taxon>Planctomycetota</taxon>
        <taxon>Planctomycetia</taxon>
        <taxon>Pirellulales</taxon>
        <taxon>Lacipirellulaceae</taxon>
        <taxon>Bythopirellula</taxon>
    </lineage>
</organism>